<protein>
    <submittedName>
        <fullName evidence="4">C2H2-type domain-containing protein</fullName>
    </submittedName>
</protein>
<reference evidence="1 3" key="2">
    <citation type="submission" date="2018-11" db="EMBL/GenBank/DDBJ databases">
        <authorList>
            <consortium name="Pathogen Informatics"/>
        </authorList>
    </citation>
    <scope>NUCLEOTIDE SEQUENCE [LARGE SCALE GENOMIC DNA]</scope>
</reference>
<keyword evidence="3" id="KW-1185">Reference proteome</keyword>
<gene>
    <name evidence="1" type="ORF">DME_LOCUS971</name>
</gene>
<dbReference type="PANTHER" id="PTHR33936:SF1">
    <property type="entry name" value="PROTEIN CBG06911"/>
    <property type="match status" value="1"/>
</dbReference>
<dbReference type="AlphaFoldDB" id="A0A0N4UF39"/>
<evidence type="ECO:0000313" key="3">
    <source>
        <dbReference type="Proteomes" id="UP000274756"/>
    </source>
</evidence>
<evidence type="ECO:0000313" key="2">
    <source>
        <dbReference type="Proteomes" id="UP000038040"/>
    </source>
</evidence>
<proteinExistence type="predicted"/>
<organism evidence="2 4">
    <name type="scientific">Dracunculus medinensis</name>
    <name type="common">Guinea worm</name>
    <dbReference type="NCBI Taxonomy" id="318479"/>
    <lineage>
        <taxon>Eukaryota</taxon>
        <taxon>Metazoa</taxon>
        <taxon>Ecdysozoa</taxon>
        <taxon>Nematoda</taxon>
        <taxon>Chromadorea</taxon>
        <taxon>Rhabditida</taxon>
        <taxon>Spirurina</taxon>
        <taxon>Dracunculoidea</taxon>
        <taxon>Dracunculidae</taxon>
        <taxon>Dracunculus</taxon>
    </lineage>
</organism>
<dbReference type="InterPro" id="IPR052797">
    <property type="entry name" value="RegFact_GeneExpr_CellDeath"/>
</dbReference>
<dbReference type="EMBL" id="UYYG01000011">
    <property type="protein sequence ID" value="VDN50998.1"/>
    <property type="molecule type" value="Genomic_DNA"/>
</dbReference>
<dbReference type="PANTHER" id="PTHR33936">
    <property type="entry name" value="PROTEIN CBG17840"/>
    <property type="match status" value="1"/>
</dbReference>
<name>A0A0N4UF39_DRAME</name>
<evidence type="ECO:0000313" key="4">
    <source>
        <dbReference type="WBParaSite" id="DME_0000603201-mRNA-1"/>
    </source>
</evidence>
<dbReference type="Proteomes" id="UP000274756">
    <property type="component" value="Unassembled WGS sequence"/>
</dbReference>
<reference evidence="4" key="1">
    <citation type="submission" date="2017-02" db="UniProtKB">
        <authorList>
            <consortium name="WormBaseParasite"/>
        </authorList>
    </citation>
    <scope>IDENTIFICATION</scope>
</reference>
<dbReference type="WBParaSite" id="DME_0000603201-mRNA-1">
    <property type="protein sequence ID" value="DME_0000603201-mRNA-1"/>
    <property type="gene ID" value="DME_0000603201"/>
</dbReference>
<dbReference type="Proteomes" id="UP000038040">
    <property type="component" value="Unplaced"/>
</dbReference>
<dbReference type="OrthoDB" id="5874132at2759"/>
<sequence>MNSSTATSSSTSVSIECAVCCVGNLCTPEELCEHMQNYHGMNKAVIETITFSDKVQFQKWLESVEDSRVECSGYVAQDKRKDTDVNPQEEYYLLCRKRSPTLKRRRITSESTNYFLHTNLTICCTAFVHVIEKSDGTTSVQFCLEHCGHCAKDSMPSNYRSMIMSSNLSPLSSKRSLKRFIDSIESEDEDCNNEEEMNVDCIVHDQTNIGHEDPHAKDGTNVDLSLTSRRLEYTIDQTKNVITILCDLINHFKTDNANSIIF</sequence>
<accession>A0A0N4UF39</accession>
<dbReference type="STRING" id="318479.A0A0N4UF39"/>
<evidence type="ECO:0000313" key="1">
    <source>
        <dbReference type="EMBL" id="VDN50998.1"/>
    </source>
</evidence>